<dbReference type="Proteomes" id="UP001139493">
    <property type="component" value="Unassembled WGS sequence"/>
</dbReference>
<proteinExistence type="predicted"/>
<keyword evidence="2" id="KW-1185">Reference proteome</keyword>
<dbReference type="AlphaFoldDB" id="A0A9X2G1U8"/>
<sequence length="58" mass="5999">MMRYRVNSGVKAGRGNGTGAVRPIVVIGRTAPVPPAQTGYASTTTGTIIGLRRSRVAT</sequence>
<name>A0A9X2G1U8_9MICO</name>
<gene>
    <name evidence="1" type="ORF">APR03_001214</name>
</gene>
<protein>
    <submittedName>
        <fullName evidence="1">Uncharacterized protein</fullName>
    </submittedName>
</protein>
<evidence type="ECO:0000313" key="2">
    <source>
        <dbReference type="Proteomes" id="UP001139493"/>
    </source>
</evidence>
<reference evidence="1" key="1">
    <citation type="submission" date="2022-06" db="EMBL/GenBank/DDBJ databases">
        <title>Genomic Encyclopedia of Archaeal and Bacterial Type Strains, Phase II (KMG-II): from individual species to whole genera.</title>
        <authorList>
            <person name="Goeker M."/>
        </authorList>
    </citation>
    <scope>NUCLEOTIDE SEQUENCE</scope>
    <source>
        <strain evidence="1">DSM 26652</strain>
    </source>
</reference>
<dbReference type="EMBL" id="JAMTCS010000003">
    <property type="protein sequence ID" value="MCP2263878.1"/>
    <property type="molecule type" value="Genomic_DNA"/>
</dbReference>
<accession>A0A9X2G1U8</accession>
<evidence type="ECO:0000313" key="1">
    <source>
        <dbReference type="EMBL" id="MCP2263878.1"/>
    </source>
</evidence>
<comment type="caution">
    <text evidence="1">The sequence shown here is derived from an EMBL/GenBank/DDBJ whole genome shotgun (WGS) entry which is preliminary data.</text>
</comment>
<organism evidence="1 2">
    <name type="scientific">Promicromonospora thailandica</name>
    <dbReference type="NCBI Taxonomy" id="765201"/>
    <lineage>
        <taxon>Bacteria</taxon>
        <taxon>Bacillati</taxon>
        <taxon>Actinomycetota</taxon>
        <taxon>Actinomycetes</taxon>
        <taxon>Micrococcales</taxon>
        <taxon>Promicromonosporaceae</taxon>
        <taxon>Promicromonospora</taxon>
    </lineage>
</organism>